<feature type="binding site" evidence="5">
    <location>
        <position position="37"/>
    </location>
    <ligand>
        <name>Zn(2+)</name>
        <dbReference type="ChEBI" id="CHEBI:29105"/>
    </ligand>
</feature>
<keyword evidence="5" id="KW-0862">Zinc</keyword>
<dbReference type="GO" id="GO:0000139">
    <property type="term" value="C:Golgi membrane"/>
    <property type="evidence" value="ECO:0007669"/>
    <property type="project" value="UniProtKB-SubCell"/>
</dbReference>
<dbReference type="SUPFAM" id="SSF50156">
    <property type="entry name" value="PDZ domain-like"/>
    <property type="match status" value="2"/>
</dbReference>
<keyword evidence="2" id="KW-0677">Repeat</keyword>
<evidence type="ECO:0000256" key="3">
    <source>
        <dbReference type="ARBA" id="ARBA00023034"/>
    </source>
</evidence>
<comment type="caution">
    <text evidence="7">The sequence shown here is derived from an EMBL/GenBank/DDBJ whole genome shotgun (WGS) entry which is preliminary data.</text>
</comment>
<keyword evidence="5" id="KW-0479">Metal-binding</keyword>
<feature type="domain" description="PDZ GRASP-type" evidence="6">
    <location>
        <begin position="34"/>
        <end position="128"/>
    </location>
</feature>
<dbReference type="AlphaFoldDB" id="A0A9N8Z094"/>
<proteinExistence type="predicted"/>
<name>A0A9N8Z094_9GLOM</name>
<dbReference type="Pfam" id="PF04495">
    <property type="entry name" value="GRASP55_65"/>
    <property type="match status" value="1"/>
</dbReference>
<dbReference type="InterPro" id="IPR024958">
    <property type="entry name" value="GRASP_PDZ"/>
</dbReference>
<dbReference type="PANTHER" id="PTHR12893">
    <property type="entry name" value="GOLGI REASSEMBLY STACKING PROTEIN GRASP"/>
    <property type="match status" value="1"/>
</dbReference>
<dbReference type="PANTHER" id="PTHR12893:SF0">
    <property type="entry name" value="GRASP65"/>
    <property type="match status" value="1"/>
</dbReference>
<reference evidence="7" key="1">
    <citation type="submission" date="2021-06" db="EMBL/GenBank/DDBJ databases">
        <authorList>
            <person name="Kallberg Y."/>
            <person name="Tangrot J."/>
            <person name="Rosling A."/>
        </authorList>
    </citation>
    <scope>NUCLEOTIDE SEQUENCE</scope>
    <source>
        <strain evidence="7">FL130A</strain>
    </source>
</reference>
<evidence type="ECO:0000256" key="4">
    <source>
        <dbReference type="ARBA" id="ARBA00023136"/>
    </source>
</evidence>
<dbReference type="Gene3D" id="2.30.42.10">
    <property type="match status" value="2"/>
</dbReference>
<keyword evidence="3" id="KW-0333">Golgi apparatus</keyword>
<evidence type="ECO:0000256" key="5">
    <source>
        <dbReference type="PIRSR" id="PIRSR607583-1"/>
    </source>
</evidence>
<sequence length="320" mass="36063">MLETLELLKISTREQDRVEREFNMGGAQSADKGHGYHVLRVQENSPAHLAGIEPFFDYIVGINGIPLDTPESRVLQDQLLANMDKEVVLAIYSTKEQELREVPMIPNRSWTSNPGDGLIGLSIRFCTYEATNEHVWHILNVAPESPAELAGLIPYTDYIIGTPHVTLHSENDFYEFIEAYTGHPLRLYVYNSDFDACREVVITPNHAWGGEGALGCGVGYGYLHRIPKTNKYHNSQLTYQGDLKQQPQQFNDQSLPVEKSHPSMTNTDVVTVIPTTITTAPLIIETPAEPPETNRPQQSQQYPNYHQTIHFNNDKVPLDP</sequence>
<dbReference type="Proteomes" id="UP000789508">
    <property type="component" value="Unassembled WGS sequence"/>
</dbReference>
<evidence type="ECO:0000259" key="6">
    <source>
        <dbReference type="PROSITE" id="PS51865"/>
    </source>
</evidence>
<comment type="subcellular location">
    <subcellularLocation>
        <location evidence="1">Golgi apparatus membrane</location>
    </subcellularLocation>
</comment>
<dbReference type="InterPro" id="IPR036034">
    <property type="entry name" value="PDZ_sf"/>
</dbReference>
<evidence type="ECO:0000256" key="1">
    <source>
        <dbReference type="ARBA" id="ARBA00004394"/>
    </source>
</evidence>
<evidence type="ECO:0000256" key="2">
    <source>
        <dbReference type="ARBA" id="ARBA00022737"/>
    </source>
</evidence>
<feature type="binding site" evidence="5">
    <location>
        <position position="126"/>
    </location>
    <ligand>
        <name>Zn(2+)</name>
        <dbReference type="ChEBI" id="CHEBI:29105"/>
    </ligand>
</feature>
<keyword evidence="8" id="KW-1185">Reference proteome</keyword>
<protein>
    <submittedName>
        <fullName evidence="7">9189_t:CDS:1</fullName>
    </submittedName>
</protein>
<evidence type="ECO:0000313" key="8">
    <source>
        <dbReference type="Proteomes" id="UP000789508"/>
    </source>
</evidence>
<feature type="domain" description="PDZ GRASP-type" evidence="6">
    <location>
        <begin position="134"/>
        <end position="223"/>
    </location>
</feature>
<organism evidence="7 8">
    <name type="scientific">Ambispora leptoticha</name>
    <dbReference type="NCBI Taxonomy" id="144679"/>
    <lineage>
        <taxon>Eukaryota</taxon>
        <taxon>Fungi</taxon>
        <taxon>Fungi incertae sedis</taxon>
        <taxon>Mucoromycota</taxon>
        <taxon>Glomeromycotina</taxon>
        <taxon>Glomeromycetes</taxon>
        <taxon>Archaeosporales</taxon>
        <taxon>Ambisporaceae</taxon>
        <taxon>Ambispora</taxon>
    </lineage>
</organism>
<dbReference type="EMBL" id="CAJVPS010000202">
    <property type="protein sequence ID" value="CAG8464384.1"/>
    <property type="molecule type" value="Genomic_DNA"/>
</dbReference>
<dbReference type="GO" id="GO:0046872">
    <property type="term" value="F:metal ion binding"/>
    <property type="evidence" value="ECO:0007669"/>
    <property type="project" value="UniProtKB-KW"/>
</dbReference>
<evidence type="ECO:0000313" key="7">
    <source>
        <dbReference type="EMBL" id="CAG8464384.1"/>
    </source>
</evidence>
<dbReference type="FunFam" id="2.30.42.10:FF:000026">
    <property type="entry name" value="Golgi reassembly stacking protein 2"/>
    <property type="match status" value="1"/>
</dbReference>
<keyword evidence="4" id="KW-0472">Membrane</keyword>
<accession>A0A9N8Z094</accession>
<gene>
    <name evidence="7" type="ORF">ALEPTO_LOCUS1701</name>
</gene>
<dbReference type="PROSITE" id="PS51865">
    <property type="entry name" value="PDZ_GRASP"/>
    <property type="match status" value="2"/>
</dbReference>
<dbReference type="InterPro" id="IPR007583">
    <property type="entry name" value="GRASP55_65"/>
</dbReference>
<dbReference type="GO" id="GO:0007030">
    <property type="term" value="P:Golgi organization"/>
    <property type="evidence" value="ECO:0007669"/>
    <property type="project" value="TreeGrafter"/>
</dbReference>
<dbReference type="OrthoDB" id="3318at2759"/>